<dbReference type="InterPro" id="IPR028978">
    <property type="entry name" value="Chorismate_lyase_/UTRA_dom_sf"/>
</dbReference>
<dbReference type="NCBIfam" id="TIGR02325">
    <property type="entry name" value="C_P_lyase_phnF"/>
    <property type="match status" value="1"/>
</dbReference>
<dbReference type="STRING" id="1123237.Salmuc_02633"/>
<evidence type="ECO:0000313" key="5">
    <source>
        <dbReference type="EMBL" id="EPX85254.1"/>
    </source>
</evidence>
<dbReference type="Gene3D" id="3.40.1410.10">
    <property type="entry name" value="Chorismate lyase-like"/>
    <property type="match status" value="1"/>
</dbReference>
<evidence type="ECO:0000256" key="1">
    <source>
        <dbReference type="ARBA" id="ARBA00023015"/>
    </source>
</evidence>
<dbReference type="AlphaFoldDB" id="S9SG37"/>
<dbReference type="GO" id="GO:0045892">
    <property type="term" value="P:negative regulation of DNA-templated transcription"/>
    <property type="evidence" value="ECO:0007669"/>
    <property type="project" value="TreeGrafter"/>
</dbReference>
<dbReference type="PANTHER" id="PTHR44846">
    <property type="entry name" value="MANNOSYL-D-GLYCERATE TRANSPORT/METABOLISM SYSTEM REPRESSOR MNGR-RELATED"/>
    <property type="match status" value="1"/>
</dbReference>
<dbReference type="InterPro" id="IPR011663">
    <property type="entry name" value="UTRA"/>
</dbReference>
<feature type="domain" description="HTH gntR-type" evidence="4">
    <location>
        <begin position="29"/>
        <end position="97"/>
    </location>
</feature>
<evidence type="ECO:0000313" key="6">
    <source>
        <dbReference type="Proteomes" id="UP000015347"/>
    </source>
</evidence>
<keyword evidence="6" id="KW-1185">Reference proteome</keyword>
<dbReference type="Proteomes" id="UP000015347">
    <property type="component" value="Unassembled WGS sequence"/>
</dbReference>
<dbReference type="SMART" id="SM00866">
    <property type="entry name" value="UTRA"/>
    <property type="match status" value="1"/>
</dbReference>
<dbReference type="InterPro" id="IPR036390">
    <property type="entry name" value="WH_DNA-bd_sf"/>
</dbReference>
<dbReference type="InterPro" id="IPR000524">
    <property type="entry name" value="Tscrpt_reg_HTH_GntR"/>
</dbReference>
<evidence type="ECO:0000256" key="3">
    <source>
        <dbReference type="ARBA" id="ARBA00023163"/>
    </source>
</evidence>
<dbReference type="PANTHER" id="PTHR44846:SF1">
    <property type="entry name" value="MANNOSYL-D-GLYCERATE TRANSPORT_METABOLISM SYSTEM REPRESSOR MNGR-RELATED"/>
    <property type="match status" value="1"/>
</dbReference>
<dbReference type="PROSITE" id="PS50949">
    <property type="entry name" value="HTH_GNTR"/>
    <property type="match status" value="1"/>
</dbReference>
<organism evidence="5 6">
    <name type="scientific">Salipiger mucosus DSM 16094</name>
    <dbReference type="NCBI Taxonomy" id="1123237"/>
    <lineage>
        <taxon>Bacteria</taxon>
        <taxon>Pseudomonadati</taxon>
        <taxon>Pseudomonadota</taxon>
        <taxon>Alphaproteobacteria</taxon>
        <taxon>Rhodobacterales</taxon>
        <taxon>Roseobacteraceae</taxon>
        <taxon>Salipiger</taxon>
    </lineage>
</organism>
<name>S9SG37_9RHOB</name>
<dbReference type="InterPro" id="IPR012702">
    <property type="entry name" value="CP_lyase_PhnF"/>
</dbReference>
<gene>
    <name evidence="5" type="ORF">Salmuc_02633</name>
</gene>
<keyword evidence="2" id="KW-0238">DNA-binding</keyword>
<dbReference type="Pfam" id="PF07702">
    <property type="entry name" value="UTRA"/>
    <property type="match status" value="1"/>
</dbReference>
<sequence length="266" mass="29580">MPDCHPRDMPLSCPEPSQKFIRMNREMIRDRWREIRAAIEQDIMDGVLEPGAKLPTEPALAERYGAGRHTIRRAMAELAKDGYLSVEQGRGTFVQQRPMLEYTIGPRTRLRRNMNALGVSAAGELQGIDRVEASGRVAGQLGLAPGAPVFATRRLSLADGVPVSSGVIYHDALRFPDLPERRRAMDSLTAVYETYGITDYLRGSTRMHARNARAAEARALRQHPDMPVIVVVAVDTYPDGTPLSFSKVIWSAARVKFRITTEEEGP</sequence>
<reference evidence="6" key="1">
    <citation type="journal article" date="2014" name="Stand. Genomic Sci.">
        <title>Genome sequence of the exopolysaccharide-producing Salipiger mucosus type strain (DSM 16094(T)), a moderately halophilic member of the Roseobacter clade.</title>
        <authorList>
            <person name="Riedel T."/>
            <person name="Spring S."/>
            <person name="Fiebig A."/>
            <person name="Petersen J."/>
            <person name="Kyrpides N.C."/>
            <person name="Goker M."/>
            <person name="Klenk H.P."/>
        </authorList>
    </citation>
    <scope>NUCLEOTIDE SEQUENCE [LARGE SCALE GENOMIC DNA]</scope>
    <source>
        <strain evidence="6">DSM 16094</strain>
    </source>
</reference>
<dbReference type="GO" id="GO:0003700">
    <property type="term" value="F:DNA-binding transcription factor activity"/>
    <property type="evidence" value="ECO:0007669"/>
    <property type="project" value="InterPro"/>
</dbReference>
<keyword evidence="1" id="KW-0805">Transcription regulation</keyword>
<dbReference type="SUPFAM" id="SSF46785">
    <property type="entry name" value="Winged helix' DNA-binding domain"/>
    <property type="match status" value="1"/>
</dbReference>
<comment type="caution">
    <text evidence="5">The sequence shown here is derived from an EMBL/GenBank/DDBJ whole genome shotgun (WGS) entry which is preliminary data.</text>
</comment>
<dbReference type="Gene3D" id="1.10.10.10">
    <property type="entry name" value="Winged helix-like DNA-binding domain superfamily/Winged helix DNA-binding domain"/>
    <property type="match status" value="1"/>
</dbReference>
<evidence type="ECO:0000259" key="4">
    <source>
        <dbReference type="PROSITE" id="PS50949"/>
    </source>
</evidence>
<dbReference type="GO" id="GO:0003677">
    <property type="term" value="F:DNA binding"/>
    <property type="evidence" value="ECO:0007669"/>
    <property type="project" value="UniProtKB-KW"/>
</dbReference>
<dbReference type="InterPro" id="IPR050679">
    <property type="entry name" value="Bact_HTH_transcr_reg"/>
</dbReference>
<dbReference type="SMART" id="SM00345">
    <property type="entry name" value="HTH_GNTR"/>
    <property type="match status" value="1"/>
</dbReference>
<dbReference type="CDD" id="cd07377">
    <property type="entry name" value="WHTH_GntR"/>
    <property type="match status" value="1"/>
</dbReference>
<evidence type="ECO:0000256" key="2">
    <source>
        <dbReference type="ARBA" id="ARBA00023125"/>
    </source>
</evidence>
<dbReference type="SUPFAM" id="SSF64288">
    <property type="entry name" value="Chorismate lyase-like"/>
    <property type="match status" value="1"/>
</dbReference>
<dbReference type="Pfam" id="PF00392">
    <property type="entry name" value="GntR"/>
    <property type="match status" value="1"/>
</dbReference>
<keyword evidence="3" id="KW-0804">Transcription</keyword>
<protein>
    <submittedName>
        <fullName evidence="5">Transcriptional regulator PhnF</fullName>
    </submittedName>
</protein>
<dbReference type="HOGENOM" id="CLU_063236_2_2_5"/>
<dbReference type="eggNOG" id="COG2188">
    <property type="taxonomic scope" value="Bacteria"/>
</dbReference>
<dbReference type="EMBL" id="APVH01000009">
    <property type="protein sequence ID" value="EPX85254.1"/>
    <property type="molecule type" value="Genomic_DNA"/>
</dbReference>
<proteinExistence type="predicted"/>
<dbReference type="PRINTS" id="PR00035">
    <property type="entry name" value="HTHGNTR"/>
</dbReference>
<dbReference type="InterPro" id="IPR036388">
    <property type="entry name" value="WH-like_DNA-bd_sf"/>
</dbReference>
<accession>S9SG37</accession>